<evidence type="ECO:0000313" key="8">
    <source>
        <dbReference type="Proteomes" id="UP000664167"/>
    </source>
</evidence>
<dbReference type="InterPro" id="IPR009057">
    <property type="entry name" value="Homeodomain-like_sf"/>
</dbReference>
<evidence type="ECO:0000313" key="7">
    <source>
        <dbReference type="EMBL" id="MBO0512358.1"/>
    </source>
</evidence>
<dbReference type="Gene3D" id="1.10.10.60">
    <property type="entry name" value="Homeodomain-like"/>
    <property type="match status" value="1"/>
</dbReference>
<evidence type="ECO:0000259" key="6">
    <source>
        <dbReference type="PROSITE" id="PS50977"/>
    </source>
</evidence>
<dbReference type="InterPro" id="IPR036271">
    <property type="entry name" value="Tet_transcr_reg_TetR-rel_C_sf"/>
</dbReference>
<evidence type="ECO:0000256" key="3">
    <source>
        <dbReference type="ARBA" id="ARBA00023163"/>
    </source>
</evidence>
<evidence type="ECO:0000256" key="2">
    <source>
        <dbReference type="ARBA" id="ARBA00023125"/>
    </source>
</evidence>
<evidence type="ECO:0000256" key="1">
    <source>
        <dbReference type="ARBA" id="ARBA00023015"/>
    </source>
</evidence>
<keyword evidence="3" id="KW-0804">Transcription</keyword>
<keyword evidence="1" id="KW-0805">Transcription regulation</keyword>
<reference evidence="7" key="1">
    <citation type="submission" date="2021-03" db="EMBL/GenBank/DDBJ databases">
        <title>Streptomyces poriferae sp. nov., a novel marine sponge-derived Actinobacteria species with anti-MRSA activity.</title>
        <authorList>
            <person name="Sandoval-Powers M."/>
            <person name="Kralova S."/>
            <person name="Nguyen G.-S."/>
            <person name="Fawwal D."/>
            <person name="Degnes K."/>
            <person name="Klinkenberg G."/>
            <person name="Sletta H."/>
            <person name="Wentzel A."/>
            <person name="Liles M.R."/>
        </authorList>
    </citation>
    <scope>NUCLEOTIDE SEQUENCE</scope>
    <source>
        <strain evidence="7">DSM 41794</strain>
    </source>
</reference>
<dbReference type="RefSeq" id="WP_206961752.1">
    <property type="nucleotide sequence ID" value="NZ_BAAAJJ010000008.1"/>
</dbReference>
<dbReference type="SUPFAM" id="SSF46689">
    <property type="entry name" value="Homeodomain-like"/>
    <property type="match status" value="1"/>
</dbReference>
<dbReference type="GO" id="GO:0000976">
    <property type="term" value="F:transcription cis-regulatory region binding"/>
    <property type="evidence" value="ECO:0007669"/>
    <property type="project" value="TreeGrafter"/>
</dbReference>
<dbReference type="Pfam" id="PF16859">
    <property type="entry name" value="TetR_C_11"/>
    <property type="match status" value="1"/>
</dbReference>
<dbReference type="PANTHER" id="PTHR30055:SF148">
    <property type="entry name" value="TETR-FAMILY TRANSCRIPTIONAL REGULATOR"/>
    <property type="match status" value="1"/>
</dbReference>
<feature type="compositionally biased region" description="Basic and acidic residues" evidence="5">
    <location>
        <begin position="1"/>
        <end position="10"/>
    </location>
</feature>
<gene>
    <name evidence="7" type="ORF">J0695_11130</name>
</gene>
<feature type="DNA-binding region" description="H-T-H motif" evidence="4">
    <location>
        <begin position="45"/>
        <end position="64"/>
    </location>
</feature>
<dbReference type="InterPro" id="IPR011075">
    <property type="entry name" value="TetR_C"/>
</dbReference>
<comment type="caution">
    <text evidence="7">The sequence shown here is derived from an EMBL/GenBank/DDBJ whole genome shotgun (WGS) entry which is preliminary data.</text>
</comment>
<dbReference type="EMBL" id="JAFLRJ010000097">
    <property type="protein sequence ID" value="MBO0512358.1"/>
    <property type="molecule type" value="Genomic_DNA"/>
</dbReference>
<organism evidence="7 8">
    <name type="scientific">Streptomyces beijiangensis</name>
    <dbReference type="NCBI Taxonomy" id="163361"/>
    <lineage>
        <taxon>Bacteria</taxon>
        <taxon>Bacillati</taxon>
        <taxon>Actinomycetota</taxon>
        <taxon>Actinomycetes</taxon>
        <taxon>Kitasatosporales</taxon>
        <taxon>Streptomycetaceae</taxon>
        <taxon>Streptomyces</taxon>
    </lineage>
</organism>
<keyword evidence="8" id="KW-1185">Reference proteome</keyword>
<feature type="region of interest" description="Disordered" evidence="5">
    <location>
        <begin position="1"/>
        <end position="21"/>
    </location>
</feature>
<protein>
    <submittedName>
        <fullName evidence="7">TetR/AcrR family transcriptional regulator</fullName>
    </submittedName>
</protein>
<dbReference type="Pfam" id="PF00440">
    <property type="entry name" value="TetR_N"/>
    <property type="match status" value="1"/>
</dbReference>
<dbReference type="InterPro" id="IPR001647">
    <property type="entry name" value="HTH_TetR"/>
</dbReference>
<dbReference type="PANTHER" id="PTHR30055">
    <property type="entry name" value="HTH-TYPE TRANSCRIPTIONAL REGULATOR RUTR"/>
    <property type="match status" value="1"/>
</dbReference>
<name>A0A939JFG3_9ACTN</name>
<feature type="domain" description="HTH tetR-type" evidence="6">
    <location>
        <begin position="22"/>
        <end position="82"/>
    </location>
</feature>
<dbReference type="Proteomes" id="UP000664167">
    <property type="component" value="Unassembled WGS sequence"/>
</dbReference>
<dbReference type="GO" id="GO:0003700">
    <property type="term" value="F:DNA-binding transcription factor activity"/>
    <property type="evidence" value="ECO:0007669"/>
    <property type="project" value="TreeGrafter"/>
</dbReference>
<dbReference type="PROSITE" id="PS50977">
    <property type="entry name" value="HTH_TETR_2"/>
    <property type="match status" value="1"/>
</dbReference>
<dbReference type="AlphaFoldDB" id="A0A939JFG3"/>
<evidence type="ECO:0000256" key="4">
    <source>
        <dbReference type="PROSITE-ProRule" id="PRU00335"/>
    </source>
</evidence>
<keyword evidence="2 4" id="KW-0238">DNA-binding</keyword>
<dbReference type="SUPFAM" id="SSF48498">
    <property type="entry name" value="Tetracyclin repressor-like, C-terminal domain"/>
    <property type="match status" value="1"/>
</dbReference>
<dbReference type="InterPro" id="IPR050109">
    <property type="entry name" value="HTH-type_TetR-like_transc_reg"/>
</dbReference>
<evidence type="ECO:0000256" key="5">
    <source>
        <dbReference type="SAM" id="MobiDB-lite"/>
    </source>
</evidence>
<proteinExistence type="predicted"/>
<sequence>MERTEAEGPARLKPGRGRRRAEDVRRATLTAAAELLLTEGVLALTFSKVAARAGVSKMTLYKWWPSPGALAFDAYFDTFKETLAFPDTGDIRRDLTTQLHAFVDLLNRNGSVIAGIIGAAQGDPDLAEALSTHYVKQRRRLAVERLTRAQQAGQIREGVDLETIVDQLWGAAYHRLLMPAQPLTTEFADRLITNLFQGVAPASADPAAHPG</sequence>
<accession>A0A939JFG3</accession>
<dbReference type="Gene3D" id="1.10.357.10">
    <property type="entry name" value="Tetracycline Repressor, domain 2"/>
    <property type="match status" value="1"/>
</dbReference>